<reference evidence="3 5" key="3">
    <citation type="submission" date="2017-06" db="EMBL/GenBank/DDBJ databases">
        <title>A draft genome sequence of Komagataeibacter nataicola LMG 1536.</title>
        <authorList>
            <person name="Skraban J."/>
            <person name="Cleenwerck I."/>
            <person name="Vandamme P."/>
            <person name="Trcek J."/>
        </authorList>
    </citation>
    <scope>NUCLEOTIDE SEQUENCE [LARGE SCALE GENOMIC DNA]</scope>
    <source>
        <strain evidence="3 5">LMG 1536</strain>
    </source>
</reference>
<evidence type="ECO:0000313" key="4">
    <source>
        <dbReference type="Proteomes" id="UP000189683"/>
    </source>
</evidence>
<dbReference type="AlphaFoldDB" id="A0A9N7CTD3"/>
<dbReference type="EMBL" id="CP019875">
    <property type="protein sequence ID" value="AQU88791.1"/>
    <property type="molecule type" value="Genomic_DNA"/>
</dbReference>
<dbReference type="GO" id="GO:0006310">
    <property type="term" value="P:DNA recombination"/>
    <property type="evidence" value="ECO:0007669"/>
    <property type="project" value="UniProtKB-KW"/>
</dbReference>
<dbReference type="KEGG" id="kna:B0W47_00475"/>
<reference evidence="2" key="2">
    <citation type="submission" date="2017-02" db="EMBL/GenBank/DDBJ databases">
        <authorList>
            <person name="Zhang H."/>
        </authorList>
    </citation>
    <scope>NUCLEOTIDE SEQUENCE</scope>
    <source>
        <strain evidence="2">RZS01</strain>
    </source>
</reference>
<dbReference type="Proteomes" id="UP000247512">
    <property type="component" value="Unassembled WGS sequence"/>
</dbReference>
<gene>
    <name evidence="2" type="ORF">B0W47_00475</name>
    <name evidence="3" type="ORF">CDI09_17025</name>
</gene>
<accession>A0A9N7CTD3</accession>
<reference evidence="4" key="1">
    <citation type="submission" date="2017-02" db="EMBL/GenBank/DDBJ databases">
        <title>zhang.</title>
        <authorList>
            <person name="Zhang H."/>
        </authorList>
    </citation>
    <scope>NUCLEOTIDE SEQUENCE [LARGE SCALE GENOMIC DNA]</scope>
    <source>
        <strain evidence="4">RZS01</strain>
    </source>
</reference>
<dbReference type="InterPro" id="IPR013762">
    <property type="entry name" value="Integrase-like_cat_sf"/>
</dbReference>
<dbReference type="GO" id="GO:0003677">
    <property type="term" value="F:DNA binding"/>
    <property type="evidence" value="ECO:0007669"/>
    <property type="project" value="InterPro"/>
</dbReference>
<evidence type="ECO:0000256" key="1">
    <source>
        <dbReference type="ARBA" id="ARBA00023172"/>
    </source>
</evidence>
<evidence type="ECO:0000313" key="3">
    <source>
        <dbReference type="EMBL" id="PYD64839.1"/>
    </source>
</evidence>
<keyword evidence="5" id="KW-1185">Reference proteome</keyword>
<dbReference type="EMBL" id="NIRT01000074">
    <property type="protein sequence ID" value="PYD64839.1"/>
    <property type="molecule type" value="Genomic_DNA"/>
</dbReference>
<dbReference type="Gene3D" id="1.10.443.10">
    <property type="entry name" value="Intergrase catalytic core"/>
    <property type="match status" value="1"/>
</dbReference>
<dbReference type="SUPFAM" id="SSF56349">
    <property type="entry name" value="DNA breaking-rejoining enzymes"/>
    <property type="match status" value="1"/>
</dbReference>
<dbReference type="Proteomes" id="UP000189683">
    <property type="component" value="Chromosome"/>
</dbReference>
<proteinExistence type="predicted"/>
<evidence type="ECO:0000313" key="5">
    <source>
        <dbReference type="Proteomes" id="UP000247512"/>
    </source>
</evidence>
<organism evidence="2 4">
    <name type="scientific">Komagataeibacter nataicola</name>
    <dbReference type="NCBI Taxonomy" id="265960"/>
    <lineage>
        <taxon>Bacteria</taxon>
        <taxon>Pseudomonadati</taxon>
        <taxon>Pseudomonadota</taxon>
        <taxon>Alphaproteobacteria</taxon>
        <taxon>Acetobacterales</taxon>
        <taxon>Acetobacteraceae</taxon>
        <taxon>Komagataeibacter</taxon>
    </lineage>
</organism>
<keyword evidence="1" id="KW-0233">DNA recombination</keyword>
<dbReference type="GO" id="GO:0015074">
    <property type="term" value="P:DNA integration"/>
    <property type="evidence" value="ECO:0007669"/>
    <property type="project" value="InterPro"/>
</dbReference>
<name>A0A9N7CTD3_9PROT</name>
<evidence type="ECO:0000313" key="2">
    <source>
        <dbReference type="EMBL" id="AQU88791.1"/>
    </source>
</evidence>
<sequence>MREWVPKGSKTPKQVYVPEFTPHMLRHTWATWHYCVYRDLLKLKADGDWSDTNIVADYTKLMPDAYREEIVRWWSYGPRVVKNQ</sequence>
<dbReference type="InterPro" id="IPR011010">
    <property type="entry name" value="DNA_brk_join_enz"/>
</dbReference>
<dbReference type="OrthoDB" id="7216962at2"/>
<protein>
    <submittedName>
        <fullName evidence="2">Integrase</fullName>
    </submittedName>
</protein>